<dbReference type="InterPro" id="IPR001387">
    <property type="entry name" value="Cro/C1-type_HTH"/>
</dbReference>
<evidence type="ECO:0000259" key="2">
    <source>
        <dbReference type="PROSITE" id="PS50943"/>
    </source>
</evidence>
<protein>
    <submittedName>
        <fullName evidence="3">XRE family transcriptional regulator</fullName>
    </submittedName>
</protein>
<dbReference type="EMBL" id="RRCN01000002">
    <property type="protein sequence ID" value="RRJ55000.1"/>
    <property type="molecule type" value="Genomic_DNA"/>
</dbReference>
<dbReference type="PANTHER" id="PTHR46558">
    <property type="entry name" value="TRACRIPTIONAL REGULATORY PROTEIN-RELATED-RELATED"/>
    <property type="match status" value="1"/>
</dbReference>
<dbReference type="PROSITE" id="PS50943">
    <property type="entry name" value="HTH_CROC1"/>
    <property type="match status" value="1"/>
</dbReference>
<gene>
    <name evidence="3" type="ORF">EHV15_33795</name>
</gene>
<dbReference type="Pfam" id="PF01381">
    <property type="entry name" value="HTH_3"/>
    <property type="match status" value="1"/>
</dbReference>
<evidence type="ECO:0000313" key="4">
    <source>
        <dbReference type="Proteomes" id="UP000267017"/>
    </source>
</evidence>
<dbReference type="Proteomes" id="UP000267017">
    <property type="component" value="Unassembled WGS sequence"/>
</dbReference>
<name>A0A3P3TAM9_9BACL</name>
<dbReference type="Gene3D" id="1.10.260.40">
    <property type="entry name" value="lambda repressor-like DNA-binding domains"/>
    <property type="match status" value="1"/>
</dbReference>
<reference evidence="3 4" key="1">
    <citation type="submission" date="2018-11" db="EMBL/GenBank/DDBJ databases">
        <title>Genome sequencing of Paenibacillus sp. KCOM 3021 (= ChDC PVNT-B20).</title>
        <authorList>
            <person name="Kook J.-K."/>
            <person name="Park S.-N."/>
            <person name="Lim Y.K."/>
        </authorList>
    </citation>
    <scope>NUCLEOTIDE SEQUENCE [LARGE SCALE GENOMIC DNA]</scope>
    <source>
        <strain evidence="3 4">KCOM 3021</strain>
    </source>
</reference>
<dbReference type="SMART" id="SM00530">
    <property type="entry name" value="HTH_XRE"/>
    <property type="match status" value="1"/>
</dbReference>
<dbReference type="PANTHER" id="PTHR46558:SF14">
    <property type="entry name" value="HTH-TYPE TRANSCRIPTIONAL REGULATOR ANSR"/>
    <property type="match status" value="1"/>
</dbReference>
<dbReference type="InterPro" id="IPR010982">
    <property type="entry name" value="Lambda_DNA-bd_dom_sf"/>
</dbReference>
<proteinExistence type="predicted"/>
<evidence type="ECO:0000256" key="1">
    <source>
        <dbReference type="ARBA" id="ARBA00023125"/>
    </source>
</evidence>
<keyword evidence="4" id="KW-1185">Reference proteome</keyword>
<dbReference type="OrthoDB" id="8115576at2"/>
<organism evidence="3 4">
    <name type="scientific">Paenibacillus oralis</name>
    <dbReference type="NCBI Taxonomy" id="2490856"/>
    <lineage>
        <taxon>Bacteria</taxon>
        <taxon>Bacillati</taxon>
        <taxon>Bacillota</taxon>
        <taxon>Bacilli</taxon>
        <taxon>Bacillales</taxon>
        <taxon>Paenibacillaceae</taxon>
        <taxon>Paenibacillus</taxon>
    </lineage>
</organism>
<dbReference type="SUPFAM" id="SSF47413">
    <property type="entry name" value="lambda repressor-like DNA-binding domains"/>
    <property type="match status" value="1"/>
</dbReference>
<evidence type="ECO:0000313" key="3">
    <source>
        <dbReference type="EMBL" id="RRJ55000.1"/>
    </source>
</evidence>
<dbReference type="CDD" id="cd00093">
    <property type="entry name" value="HTH_XRE"/>
    <property type="match status" value="1"/>
</dbReference>
<dbReference type="GO" id="GO:0003677">
    <property type="term" value="F:DNA binding"/>
    <property type="evidence" value="ECO:0007669"/>
    <property type="project" value="UniProtKB-KW"/>
</dbReference>
<accession>A0A3P3TAM9</accession>
<dbReference type="AlphaFoldDB" id="A0A3P3TAM9"/>
<feature type="domain" description="HTH cro/C1-type" evidence="2">
    <location>
        <begin position="5"/>
        <end position="59"/>
    </location>
</feature>
<sequence length="76" mass="8865">MYARIKELREDNDWTQQYVAKVLKVNQTTYSRYETGELDLPSASIIKLADLYQTSTDYLLGRTDQKKPYPSKKANT</sequence>
<comment type="caution">
    <text evidence="3">The sequence shown here is derived from an EMBL/GenBank/DDBJ whole genome shotgun (WGS) entry which is preliminary data.</text>
</comment>
<keyword evidence="1" id="KW-0238">DNA-binding</keyword>